<dbReference type="Pfam" id="PF01784">
    <property type="entry name" value="DUF34_NIF3"/>
    <property type="match status" value="1"/>
</dbReference>
<comment type="similarity">
    <text evidence="1">Belongs to the GTP cyclohydrolase I type 2/NIF3 family.</text>
</comment>
<evidence type="ECO:0000256" key="4">
    <source>
        <dbReference type="SAM" id="MobiDB-lite"/>
    </source>
</evidence>
<evidence type="ECO:0000256" key="1">
    <source>
        <dbReference type="ARBA" id="ARBA00006964"/>
    </source>
</evidence>
<evidence type="ECO:0000256" key="2">
    <source>
        <dbReference type="ARBA" id="ARBA00022723"/>
    </source>
</evidence>
<name>A0A212TA08_9BURK</name>
<feature type="binding site" evidence="3">
    <location>
        <position position="85"/>
    </location>
    <ligand>
        <name>a divalent metal cation</name>
        <dbReference type="ChEBI" id="CHEBI:60240"/>
        <label>1</label>
    </ligand>
</feature>
<dbReference type="Gene3D" id="3.40.1390.30">
    <property type="entry name" value="NIF3 (NGG1p interacting factor 3)-like"/>
    <property type="match status" value="2"/>
</dbReference>
<proteinExistence type="inferred from homology"/>
<feature type="compositionally biased region" description="Low complexity" evidence="4">
    <location>
        <begin position="1"/>
        <end position="17"/>
    </location>
</feature>
<feature type="binding site" evidence="3">
    <location>
        <position position="247"/>
    </location>
    <ligand>
        <name>a divalent metal cation</name>
        <dbReference type="ChEBI" id="CHEBI:60240"/>
        <label>1</label>
    </ligand>
</feature>
<dbReference type="SUPFAM" id="SSF102705">
    <property type="entry name" value="NIF3 (NGG1p interacting factor 3)-like"/>
    <property type="match status" value="1"/>
</dbReference>
<dbReference type="GO" id="GO:0046872">
    <property type="term" value="F:metal ion binding"/>
    <property type="evidence" value="ECO:0007669"/>
    <property type="project" value="UniProtKB-KW"/>
</dbReference>
<feature type="binding site" evidence="3">
    <location>
        <position position="251"/>
    </location>
    <ligand>
        <name>a divalent metal cation</name>
        <dbReference type="ChEBI" id="CHEBI:60240"/>
        <label>1</label>
    </ligand>
</feature>
<accession>A0A212TA08</accession>
<dbReference type="PANTHER" id="PTHR13799">
    <property type="entry name" value="NGG1 INTERACTING FACTOR 3"/>
    <property type="match status" value="1"/>
</dbReference>
<organism evidence="5 6">
    <name type="scientific">Polynucleobacter victoriensis</name>
    <dbReference type="NCBI Taxonomy" id="2049319"/>
    <lineage>
        <taxon>Bacteria</taxon>
        <taxon>Pseudomonadati</taxon>
        <taxon>Pseudomonadota</taxon>
        <taxon>Betaproteobacteria</taxon>
        <taxon>Burkholderiales</taxon>
        <taxon>Burkholderiaceae</taxon>
        <taxon>Polynucleobacter</taxon>
    </lineage>
</organism>
<evidence type="ECO:0000313" key="6">
    <source>
        <dbReference type="Proteomes" id="UP000197215"/>
    </source>
</evidence>
<dbReference type="NCBIfam" id="TIGR00486">
    <property type="entry name" value="YbgI_SA1388"/>
    <property type="match status" value="1"/>
</dbReference>
<keyword evidence="6" id="KW-1185">Reference proteome</keyword>
<evidence type="ECO:0000256" key="3">
    <source>
        <dbReference type="PIRSR" id="PIRSR602678-1"/>
    </source>
</evidence>
<dbReference type="InterPro" id="IPR002678">
    <property type="entry name" value="DUF34/NIF3"/>
</dbReference>
<dbReference type="EMBL" id="FYEX01000001">
    <property type="protein sequence ID" value="SNC62887.1"/>
    <property type="molecule type" value="Genomic_DNA"/>
</dbReference>
<dbReference type="PANTHER" id="PTHR13799:SF14">
    <property type="entry name" value="GTP CYCLOHYDROLASE 1 TYPE 2 HOMOLOG"/>
    <property type="match status" value="1"/>
</dbReference>
<gene>
    <name evidence="5" type="ORF">SAMN06295916_0768</name>
</gene>
<feature type="region of interest" description="Disordered" evidence="4">
    <location>
        <begin position="1"/>
        <end position="20"/>
    </location>
</feature>
<dbReference type="GO" id="GO:0005737">
    <property type="term" value="C:cytoplasm"/>
    <property type="evidence" value="ECO:0007669"/>
    <property type="project" value="TreeGrafter"/>
</dbReference>
<dbReference type="Proteomes" id="UP000197215">
    <property type="component" value="Unassembled WGS sequence"/>
</dbReference>
<protein>
    <submittedName>
        <fullName evidence="5">Dinuclear metal center protein, YbgI/SA1388 family</fullName>
    </submittedName>
</protein>
<dbReference type="AlphaFoldDB" id="A0A212TA08"/>
<feature type="binding site" evidence="3">
    <location>
        <position position="122"/>
    </location>
    <ligand>
        <name>a divalent metal cation</name>
        <dbReference type="ChEBI" id="CHEBI:60240"/>
        <label>1</label>
    </ligand>
</feature>
<dbReference type="InterPro" id="IPR036069">
    <property type="entry name" value="DUF34/NIF3_sf"/>
</dbReference>
<keyword evidence="2 3" id="KW-0479">Metal-binding</keyword>
<evidence type="ECO:0000313" key="5">
    <source>
        <dbReference type="EMBL" id="SNC62887.1"/>
    </source>
</evidence>
<feature type="binding site" evidence="3">
    <location>
        <position position="84"/>
    </location>
    <ligand>
        <name>a divalent metal cation</name>
        <dbReference type="ChEBI" id="CHEBI:60240"/>
        <label>1</label>
    </ligand>
</feature>
<sequence>MKTSTKTVKTSKKPQSSNDGVISRDDLSEYLFDYLGVAKIKDYCPNGLQVEGKPQIKKIITGVTASLALIERAIGEKADAILVHHGWFWKSDDSRVVGQLHDRLKLLMSHDINLFAYHLPLDVHPQLGNNAQLANMMGWTVAKPSKRSPLATLGVMDGLIWEGKPAASQKTLGQLARSLASRLGRDPLVVGDQNQPIKRIAWCTGGAQNYIKEASLMKVDAYISGEISESTFHAANEMGVAYIAAGHHATERYGIQALGQHLQKTFRIKHQFIDLPNPV</sequence>
<reference evidence="5 6" key="1">
    <citation type="submission" date="2017-06" db="EMBL/GenBank/DDBJ databases">
        <authorList>
            <person name="Kim H.J."/>
            <person name="Triplett B.A."/>
        </authorList>
    </citation>
    <scope>NUCLEOTIDE SEQUENCE [LARGE SCALE GENOMIC DNA]</scope>
    <source>
        <strain evidence="5 6">MWH-VicM1</strain>
    </source>
</reference>